<dbReference type="CDD" id="cd00586">
    <property type="entry name" value="4HBT"/>
    <property type="match status" value="1"/>
</dbReference>
<evidence type="ECO:0000313" key="3">
    <source>
        <dbReference type="EMBL" id="KAK5782279.1"/>
    </source>
</evidence>
<dbReference type="Pfam" id="PF13279">
    <property type="entry name" value="4HBT_2"/>
    <property type="match status" value="1"/>
</dbReference>
<comment type="caution">
    <text evidence="3">The sequence shown here is derived from an EMBL/GenBank/DDBJ whole genome shotgun (WGS) entry which is preliminary data.</text>
</comment>
<sequence>MGFVTKLLKYGFYLYLLSSFKSVPGAYFVRFYRHVFKNIFIPLLFGEKGDSGEMQKIQSKLRNDKYGAMAQTKLSTYVSPMECDFYFHKNNATYFEELDVSRCDLMTKIFQGLFTNWGKQWPYIPVANVFTNYLKELRPFESYNVYSSIICWDNKWIYVLSRFTKQNDKVLCSLSLTKYVLKERRKTIQPKMALMECGLWNQEVEKLSSKNYKILTEKCGFHETTPLEEMDFSKFLII</sequence>
<feature type="transmembrane region" description="Helical" evidence="2">
    <location>
        <begin position="12"/>
        <end position="32"/>
    </location>
</feature>
<keyword evidence="2" id="KW-0472">Membrane</keyword>
<gene>
    <name evidence="3" type="ORF">RI543_000209</name>
</gene>
<keyword evidence="2" id="KW-0812">Transmembrane</keyword>
<proteinExistence type="inferred from homology"/>
<evidence type="ECO:0000313" key="4">
    <source>
        <dbReference type="Proteomes" id="UP001306508"/>
    </source>
</evidence>
<keyword evidence="4" id="KW-1185">Reference proteome</keyword>
<comment type="similarity">
    <text evidence="1">Belongs to the lcsJ thioesterase family.</text>
</comment>
<accession>A0AAN7ZTG1</accession>
<organism evidence="3 4">
    <name type="scientific">Arxiozyma heterogenica</name>
    <dbReference type="NCBI Taxonomy" id="278026"/>
    <lineage>
        <taxon>Eukaryota</taxon>
        <taxon>Fungi</taxon>
        <taxon>Dikarya</taxon>
        <taxon>Ascomycota</taxon>
        <taxon>Saccharomycotina</taxon>
        <taxon>Saccharomycetes</taxon>
        <taxon>Saccharomycetales</taxon>
        <taxon>Saccharomycetaceae</taxon>
        <taxon>Arxiozyma</taxon>
    </lineage>
</organism>
<keyword evidence="2" id="KW-1133">Transmembrane helix</keyword>
<reference evidence="4" key="1">
    <citation type="submission" date="2023-07" db="EMBL/GenBank/DDBJ databases">
        <title>A draft genome of Kazachstania heterogenica Y-27499.</title>
        <authorList>
            <person name="Donic C."/>
            <person name="Kralova J.S."/>
            <person name="Fidel L."/>
            <person name="Ben-Dor S."/>
            <person name="Jung S."/>
        </authorList>
    </citation>
    <scope>NUCLEOTIDE SEQUENCE [LARGE SCALE GENOMIC DNA]</scope>
    <source>
        <strain evidence="4">Y27499</strain>
    </source>
</reference>
<dbReference type="SUPFAM" id="SSF54637">
    <property type="entry name" value="Thioesterase/thiol ester dehydrase-isomerase"/>
    <property type="match status" value="1"/>
</dbReference>
<dbReference type="PANTHER" id="PTHR12475:SF4">
    <property type="entry name" value="PROTEIN THEM6"/>
    <property type="match status" value="1"/>
</dbReference>
<dbReference type="Gene3D" id="3.10.129.10">
    <property type="entry name" value="Hotdog Thioesterase"/>
    <property type="match status" value="1"/>
</dbReference>
<evidence type="ECO:0000256" key="1">
    <source>
        <dbReference type="ARBA" id="ARBA00038476"/>
    </source>
</evidence>
<evidence type="ECO:0000256" key="2">
    <source>
        <dbReference type="SAM" id="Phobius"/>
    </source>
</evidence>
<protein>
    <recommendedName>
        <fullName evidence="5">Thioesterase</fullName>
    </recommendedName>
</protein>
<dbReference type="InterPro" id="IPR029069">
    <property type="entry name" value="HotDog_dom_sf"/>
</dbReference>
<dbReference type="InterPro" id="IPR051490">
    <property type="entry name" value="THEM6_lcsJ_thioesterase"/>
</dbReference>
<dbReference type="EMBL" id="JAWIZZ010000006">
    <property type="protein sequence ID" value="KAK5782279.1"/>
    <property type="molecule type" value="Genomic_DNA"/>
</dbReference>
<evidence type="ECO:0008006" key="5">
    <source>
        <dbReference type="Google" id="ProtNLM"/>
    </source>
</evidence>
<dbReference type="AlphaFoldDB" id="A0AAN7ZTG1"/>
<dbReference type="Proteomes" id="UP001306508">
    <property type="component" value="Unassembled WGS sequence"/>
</dbReference>
<name>A0AAN7ZTG1_9SACH</name>
<dbReference type="PANTHER" id="PTHR12475">
    <property type="match status" value="1"/>
</dbReference>